<proteinExistence type="predicted"/>
<accession>A0ABD0KKV2</accession>
<sequence>MVYTTTSFKQTPERKSTSSLFVVKRDRLFRAIWAQVWKGSVFAAIGLGDDIDLCIFRSASWRKEPNFWRSLFVVTRVPRTLSAAAPLRAPTVDGNVARAKIHKR</sequence>
<protein>
    <submittedName>
        <fullName evidence="1">Uncharacterized protein</fullName>
    </submittedName>
</protein>
<dbReference type="AlphaFoldDB" id="A0ABD0KKV2"/>
<dbReference type="EMBL" id="JACVVK020000162">
    <property type="protein sequence ID" value="KAK7487611.1"/>
    <property type="molecule type" value="Genomic_DNA"/>
</dbReference>
<gene>
    <name evidence="1" type="ORF">BaRGS_00021161</name>
</gene>
<dbReference type="Proteomes" id="UP001519460">
    <property type="component" value="Unassembled WGS sequence"/>
</dbReference>
<keyword evidence="2" id="KW-1185">Reference proteome</keyword>
<reference evidence="1 2" key="1">
    <citation type="journal article" date="2023" name="Sci. Data">
        <title>Genome assembly of the Korean intertidal mud-creeper Batillaria attramentaria.</title>
        <authorList>
            <person name="Patra A.K."/>
            <person name="Ho P.T."/>
            <person name="Jun S."/>
            <person name="Lee S.J."/>
            <person name="Kim Y."/>
            <person name="Won Y.J."/>
        </authorList>
    </citation>
    <scope>NUCLEOTIDE SEQUENCE [LARGE SCALE GENOMIC DNA]</scope>
    <source>
        <strain evidence="1">Wonlab-2016</strain>
    </source>
</reference>
<organism evidence="1 2">
    <name type="scientific">Batillaria attramentaria</name>
    <dbReference type="NCBI Taxonomy" id="370345"/>
    <lineage>
        <taxon>Eukaryota</taxon>
        <taxon>Metazoa</taxon>
        <taxon>Spiralia</taxon>
        <taxon>Lophotrochozoa</taxon>
        <taxon>Mollusca</taxon>
        <taxon>Gastropoda</taxon>
        <taxon>Caenogastropoda</taxon>
        <taxon>Sorbeoconcha</taxon>
        <taxon>Cerithioidea</taxon>
        <taxon>Batillariidae</taxon>
        <taxon>Batillaria</taxon>
    </lineage>
</organism>
<name>A0ABD0KKV2_9CAEN</name>
<comment type="caution">
    <text evidence="1">The sequence shown here is derived from an EMBL/GenBank/DDBJ whole genome shotgun (WGS) entry which is preliminary data.</text>
</comment>
<evidence type="ECO:0000313" key="1">
    <source>
        <dbReference type="EMBL" id="KAK7487611.1"/>
    </source>
</evidence>
<evidence type="ECO:0000313" key="2">
    <source>
        <dbReference type="Proteomes" id="UP001519460"/>
    </source>
</evidence>